<dbReference type="Gene3D" id="3.90.190.10">
    <property type="entry name" value="Protein tyrosine phosphatase superfamily"/>
    <property type="match status" value="1"/>
</dbReference>
<dbReference type="InterPro" id="IPR029021">
    <property type="entry name" value="Prot-tyrosine_phosphatase-like"/>
</dbReference>
<evidence type="ECO:0000313" key="3">
    <source>
        <dbReference type="Proteomes" id="UP000000430"/>
    </source>
</evidence>
<dbReference type="Pfam" id="PF04273">
    <property type="entry name" value="BLH_phosphatase"/>
    <property type="match status" value="1"/>
</dbReference>
<name>Q6F7Y2_ACIAD</name>
<protein>
    <recommendedName>
        <fullName evidence="1">Beta-lactamase hydrolase-like protein phosphatase-like domain-containing protein</fullName>
    </recommendedName>
</protein>
<dbReference type="AlphaFoldDB" id="Q6F7Y2"/>
<dbReference type="EMBL" id="CR543861">
    <property type="protein sequence ID" value="CAG69833.1"/>
    <property type="molecule type" value="Genomic_DNA"/>
</dbReference>
<dbReference type="SUPFAM" id="SSF52799">
    <property type="entry name" value="(Phosphotyrosine protein) phosphatases II"/>
    <property type="match status" value="1"/>
</dbReference>
<dbReference type="eggNOG" id="COG3453">
    <property type="taxonomic scope" value="Bacteria"/>
</dbReference>
<dbReference type="Proteomes" id="UP000000430">
    <property type="component" value="Chromosome"/>
</dbReference>
<evidence type="ECO:0000259" key="1">
    <source>
        <dbReference type="Pfam" id="PF04273"/>
    </source>
</evidence>
<dbReference type="HOGENOM" id="CLU_105726_3_1_6"/>
<organism evidence="2 3">
    <name type="scientific">Acinetobacter baylyi (strain ATCC 33305 / BD413 / ADP1)</name>
    <dbReference type="NCBI Taxonomy" id="62977"/>
    <lineage>
        <taxon>Bacteria</taxon>
        <taxon>Pseudomonadati</taxon>
        <taxon>Pseudomonadota</taxon>
        <taxon>Gammaproteobacteria</taxon>
        <taxon>Moraxellales</taxon>
        <taxon>Moraxellaceae</taxon>
        <taxon>Acinetobacter</taxon>
    </lineage>
</organism>
<dbReference type="GO" id="GO:0016787">
    <property type="term" value="F:hydrolase activity"/>
    <property type="evidence" value="ECO:0007669"/>
    <property type="project" value="InterPro"/>
</dbReference>
<evidence type="ECO:0000313" key="2">
    <source>
        <dbReference type="EMBL" id="CAG69833.1"/>
    </source>
</evidence>
<reference evidence="2 3" key="1">
    <citation type="journal article" date="2004" name="Nucleic Acids Res.">
        <title>Unique features revealed by the genome sequence of Acinetobacter sp. ADP1, a versatile and naturally transformation competent bacterium.</title>
        <authorList>
            <person name="Barbe V."/>
            <person name="Vallenet D."/>
            <person name="Fonknechten N."/>
            <person name="Kreimeyer A."/>
            <person name="Oztas S."/>
            <person name="Labarre L."/>
            <person name="Cruveiller S."/>
            <person name="Robert C."/>
            <person name="Duprat S."/>
            <person name="Wincker P."/>
            <person name="Ornston L.N."/>
            <person name="Weissenbach J."/>
            <person name="Marliere P."/>
            <person name="Cohen G.N."/>
            <person name="Medigue C."/>
        </authorList>
    </citation>
    <scope>NUCLEOTIDE SEQUENCE [LARGE SCALE GENOMIC DNA]</scope>
    <source>
        <strain evidence="3">ATCC 33305 / BD413 / ADP1</strain>
    </source>
</reference>
<proteinExistence type="predicted"/>
<accession>Q6F7Y2</accession>
<gene>
    <name evidence="2" type="ordered locus">ACIAD3142</name>
</gene>
<dbReference type="NCBIfam" id="TIGR01244">
    <property type="entry name" value="TIGR01244 family sulfur transferase"/>
    <property type="match status" value="1"/>
</dbReference>
<sequence length="129" mass="14624">MLSAIIQHKRFFRIWSDKMTENVGFAGQIAPEHVAQVVEKGFKSIINNRPDLEGGAEQPTTAQIEEASRNVGLDYVYQPVVAGQITELDVRTFANHYNELPKPILMFCRTGNRSNNLYQLAKQMDLLDD</sequence>
<dbReference type="InterPro" id="IPR005939">
    <property type="entry name" value="BLH_phosphatase-like"/>
</dbReference>
<feature type="domain" description="Beta-lactamase hydrolase-like protein phosphatase-like" evidence="1">
    <location>
        <begin position="19"/>
        <end position="122"/>
    </location>
</feature>
<dbReference type="KEGG" id="aci:ACIAD3142"/>
<dbReference type="STRING" id="202950.GCA_001485005_02793"/>